<gene>
    <name evidence="1" type="ORF">EYF80_000981</name>
</gene>
<comment type="caution">
    <text evidence="1">The sequence shown here is derived from an EMBL/GenBank/DDBJ whole genome shotgun (WGS) entry which is preliminary data.</text>
</comment>
<evidence type="ECO:0000313" key="1">
    <source>
        <dbReference type="EMBL" id="TNN88649.1"/>
    </source>
</evidence>
<accession>A0A4Z2JEG5</accession>
<name>A0A4Z2JEG5_9TELE</name>
<reference evidence="1 2" key="1">
    <citation type="submission" date="2019-03" db="EMBL/GenBank/DDBJ databases">
        <title>First draft genome of Liparis tanakae, snailfish: a comprehensive survey of snailfish specific genes.</title>
        <authorList>
            <person name="Kim W."/>
            <person name="Song I."/>
            <person name="Jeong J.-H."/>
            <person name="Kim D."/>
            <person name="Kim S."/>
            <person name="Ryu S."/>
            <person name="Song J.Y."/>
            <person name="Lee S.K."/>
        </authorList>
    </citation>
    <scope>NUCLEOTIDE SEQUENCE [LARGE SCALE GENOMIC DNA]</scope>
    <source>
        <tissue evidence="1">Muscle</tissue>
    </source>
</reference>
<dbReference type="Proteomes" id="UP000314294">
    <property type="component" value="Unassembled WGS sequence"/>
</dbReference>
<dbReference type="AlphaFoldDB" id="A0A4Z2JEG5"/>
<sequence length="90" mass="9736">MLRPLIGGRAGKPEAPSELQAGSWIGCVQVQLCVYQHQYFTYTLCVCRGLAEVLSGNTEDHYNLIPGVSILLNTVDGQRQGFLALKGSPS</sequence>
<proteinExistence type="predicted"/>
<organism evidence="1 2">
    <name type="scientific">Liparis tanakae</name>
    <name type="common">Tanaka's snailfish</name>
    <dbReference type="NCBI Taxonomy" id="230148"/>
    <lineage>
        <taxon>Eukaryota</taxon>
        <taxon>Metazoa</taxon>
        <taxon>Chordata</taxon>
        <taxon>Craniata</taxon>
        <taxon>Vertebrata</taxon>
        <taxon>Euteleostomi</taxon>
        <taxon>Actinopterygii</taxon>
        <taxon>Neopterygii</taxon>
        <taxon>Teleostei</taxon>
        <taxon>Neoteleostei</taxon>
        <taxon>Acanthomorphata</taxon>
        <taxon>Eupercaria</taxon>
        <taxon>Perciformes</taxon>
        <taxon>Cottioidei</taxon>
        <taxon>Cottales</taxon>
        <taxon>Liparidae</taxon>
        <taxon>Liparis</taxon>
    </lineage>
</organism>
<keyword evidence="2" id="KW-1185">Reference proteome</keyword>
<evidence type="ECO:0000313" key="2">
    <source>
        <dbReference type="Proteomes" id="UP000314294"/>
    </source>
</evidence>
<protein>
    <submittedName>
        <fullName evidence="1">Uncharacterized protein</fullName>
    </submittedName>
</protein>
<dbReference type="EMBL" id="SRLO01000004">
    <property type="protein sequence ID" value="TNN88649.1"/>
    <property type="molecule type" value="Genomic_DNA"/>
</dbReference>